<dbReference type="Pfam" id="PF03682">
    <property type="entry name" value="UPF0158"/>
    <property type="match status" value="1"/>
</dbReference>
<comment type="caution">
    <text evidence="1">The sequence shown here is derived from an EMBL/GenBank/DDBJ whole genome shotgun (WGS) entry which is preliminary data.</text>
</comment>
<organism evidence="1 2">
    <name type="scientific">Carboxylicivirga marina</name>
    <dbReference type="NCBI Taxonomy" id="2800988"/>
    <lineage>
        <taxon>Bacteria</taxon>
        <taxon>Pseudomonadati</taxon>
        <taxon>Bacteroidota</taxon>
        <taxon>Bacteroidia</taxon>
        <taxon>Marinilabiliales</taxon>
        <taxon>Marinilabiliaceae</taxon>
        <taxon>Carboxylicivirga</taxon>
    </lineage>
</organism>
<evidence type="ECO:0000313" key="2">
    <source>
        <dbReference type="Proteomes" id="UP000605676"/>
    </source>
</evidence>
<proteinExistence type="predicted"/>
<protein>
    <recommendedName>
        <fullName evidence="3">Antitoxin</fullName>
    </recommendedName>
</protein>
<dbReference type="EMBL" id="JAENRR010000047">
    <property type="protein sequence ID" value="MBK3518953.1"/>
    <property type="molecule type" value="Genomic_DNA"/>
</dbReference>
<keyword evidence="2" id="KW-1185">Reference proteome</keyword>
<gene>
    <name evidence="1" type="ORF">JIV24_16520</name>
</gene>
<dbReference type="InterPro" id="IPR005361">
    <property type="entry name" value="UPF0158"/>
</dbReference>
<dbReference type="Proteomes" id="UP000605676">
    <property type="component" value="Unassembled WGS sequence"/>
</dbReference>
<accession>A0ABS1HNY7</accession>
<evidence type="ECO:0008006" key="3">
    <source>
        <dbReference type="Google" id="ProtNLM"/>
    </source>
</evidence>
<reference evidence="1 2" key="1">
    <citation type="submission" date="2021-01" db="EMBL/GenBank/DDBJ databases">
        <title>Carboxyliciviraga sp.nov., isolated from coastal sediments.</title>
        <authorList>
            <person name="Lu D."/>
            <person name="Zhang T."/>
        </authorList>
    </citation>
    <scope>NUCLEOTIDE SEQUENCE [LARGE SCALE GENOMIC DNA]</scope>
    <source>
        <strain evidence="1 2">N1Y132</strain>
    </source>
</reference>
<sequence length="151" mass="18173">MKNTSELIERIIKLQNDKLDVYIQRKNSKVIAIPEMEGYMDFMDFENDDYELLYNEIEANPKNFFKVEPLTSREIYNIMMDFALEQERTDSVVLVKALRTNRPYDEFRKELMNIGTVINSAWQMYYSDRIKRIIRSRLCKEHIHLISEKCS</sequence>
<evidence type="ECO:0000313" key="1">
    <source>
        <dbReference type="EMBL" id="MBK3518953.1"/>
    </source>
</evidence>
<name>A0ABS1HNY7_9BACT</name>
<dbReference type="RefSeq" id="WP_200466174.1">
    <property type="nucleotide sequence ID" value="NZ_JAENRR010000047.1"/>
</dbReference>